<dbReference type="InterPro" id="IPR006268">
    <property type="entry name" value="DAHP_syn_2"/>
</dbReference>
<dbReference type="Gene3D" id="1.20.59.10">
    <property type="entry name" value="Chorismate mutase"/>
    <property type="match status" value="1"/>
</dbReference>
<dbReference type="InterPro" id="IPR002701">
    <property type="entry name" value="CM_II_prokaryot"/>
</dbReference>
<proteinExistence type="predicted"/>
<dbReference type="HOGENOM" id="CLU_062599_1_0_9"/>
<dbReference type="PANTHER" id="PTHR43018">
    <property type="entry name" value="PHOSPHO-2-DEHYDRO-3-DEOXYHEPTONATE ALDOLASE"/>
    <property type="match status" value="1"/>
</dbReference>
<evidence type="ECO:0000256" key="2">
    <source>
        <dbReference type="SAM" id="Coils"/>
    </source>
</evidence>
<dbReference type="GO" id="GO:0004106">
    <property type="term" value="F:chorismate mutase activity"/>
    <property type="evidence" value="ECO:0007669"/>
    <property type="project" value="InterPro"/>
</dbReference>
<dbReference type="SUPFAM" id="SSF48600">
    <property type="entry name" value="Chorismate mutase II"/>
    <property type="match status" value="1"/>
</dbReference>
<dbReference type="eggNOG" id="COG2876">
    <property type="taxonomic scope" value="Bacteria"/>
</dbReference>
<dbReference type="STRING" id="394503.Ccel_1618"/>
<evidence type="ECO:0000313" key="5">
    <source>
        <dbReference type="Proteomes" id="UP000001349"/>
    </source>
</evidence>
<reference evidence="4 5" key="1">
    <citation type="submission" date="2009-01" db="EMBL/GenBank/DDBJ databases">
        <title>Complete sequence of Clostridium cellulolyticum H10.</title>
        <authorList>
            <consortium name="US DOE Joint Genome Institute"/>
            <person name="Lucas S."/>
            <person name="Copeland A."/>
            <person name="Lapidus A."/>
            <person name="Glavina del Rio T."/>
            <person name="Dalin E."/>
            <person name="Tice H."/>
            <person name="Bruce D."/>
            <person name="Goodwin L."/>
            <person name="Pitluck S."/>
            <person name="Chertkov O."/>
            <person name="Saunders E."/>
            <person name="Brettin T."/>
            <person name="Detter J.C."/>
            <person name="Han C."/>
            <person name="Larimer F."/>
            <person name="Land M."/>
            <person name="Hauser L."/>
            <person name="Kyrpides N."/>
            <person name="Ivanova N."/>
            <person name="Zhou J."/>
            <person name="Richardson P."/>
        </authorList>
    </citation>
    <scope>NUCLEOTIDE SEQUENCE [LARGE SCALE GENOMIC DNA]</scope>
    <source>
        <strain evidence="5">ATCC 35319 / DSM 5812 / JCM 6584 / H10</strain>
    </source>
</reference>
<dbReference type="Gene3D" id="3.20.20.70">
    <property type="entry name" value="Aldolase class I"/>
    <property type="match status" value="1"/>
</dbReference>
<dbReference type="GO" id="GO:0016832">
    <property type="term" value="F:aldehyde-lyase activity"/>
    <property type="evidence" value="ECO:0007669"/>
    <property type="project" value="InterPro"/>
</dbReference>
<dbReference type="InterPro" id="IPR013785">
    <property type="entry name" value="Aldolase_TIM"/>
</dbReference>
<dbReference type="OrthoDB" id="9780456at2"/>
<dbReference type="PANTHER" id="PTHR43018:SF1">
    <property type="entry name" value="PROTEIN AROA(G)"/>
    <property type="match status" value="1"/>
</dbReference>
<dbReference type="NCBIfam" id="TIGR01361">
    <property type="entry name" value="DAHP_synth_Bsub"/>
    <property type="match status" value="1"/>
</dbReference>
<dbReference type="NCBIfam" id="NF009239">
    <property type="entry name" value="PRK12595.1"/>
    <property type="match status" value="1"/>
</dbReference>
<evidence type="ECO:0000313" key="4">
    <source>
        <dbReference type="EMBL" id="ACL75970.1"/>
    </source>
</evidence>
<dbReference type="Pfam" id="PF00793">
    <property type="entry name" value="DAHP_synth_1"/>
    <property type="match status" value="1"/>
</dbReference>
<dbReference type="GO" id="GO:0046417">
    <property type="term" value="P:chorismate metabolic process"/>
    <property type="evidence" value="ECO:0007669"/>
    <property type="project" value="InterPro"/>
</dbReference>
<feature type="domain" description="Chorismate mutase" evidence="3">
    <location>
        <begin position="1"/>
        <end position="89"/>
    </location>
</feature>
<dbReference type="PROSITE" id="PS51168">
    <property type="entry name" value="CHORISMATE_MUT_2"/>
    <property type="match status" value="1"/>
</dbReference>
<dbReference type="InterPro" id="IPR006218">
    <property type="entry name" value="DAHP1/KDSA"/>
</dbReference>
<dbReference type="AlphaFoldDB" id="B8I2H7"/>
<keyword evidence="2" id="KW-0175">Coiled coil</keyword>
<dbReference type="InterPro" id="IPR036979">
    <property type="entry name" value="CM_dom_sf"/>
</dbReference>
<evidence type="ECO:0000259" key="3">
    <source>
        <dbReference type="PROSITE" id="PS51168"/>
    </source>
</evidence>
<dbReference type="InterPro" id="IPR052899">
    <property type="entry name" value="Class-I_DAHP_synthase"/>
</dbReference>
<organism evidence="4 5">
    <name type="scientific">Ruminiclostridium cellulolyticum (strain ATCC 35319 / DSM 5812 / JCM 6584 / H10)</name>
    <name type="common">Clostridium cellulolyticum</name>
    <dbReference type="NCBI Taxonomy" id="394503"/>
    <lineage>
        <taxon>Bacteria</taxon>
        <taxon>Bacillati</taxon>
        <taxon>Bacillota</taxon>
        <taxon>Clostridia</taxon>
        <taxon>Eubacteriales</taxon>
        <taxon>Oscillospiraceae</taxon>
        <taxon>Ruminiclostridium</taxon>
    </lineage>
</organism>
<dbReference type="SMART" id="SM00830">
    <property type="entry name" value="CM_2"/>
    <property type="match status" value="1"/>
</dbReference>
<dbReference type="InterPro" id="IPR036263">
    <property type="entry name" value="Chorismate_II_sf"/>
</dbReference>
<dbReference type="NCBIfam" id="NF006421">
    <property type="entry name" value="PRK08673.1"/>
    <property type="match status" value="1"/>
</dbReference>
<accession>B8I2H7</accession>
<gene>
    <name evidence="4" type="ordered locus">Ccel_1618</name>
</gene>
<keyword evidence="1" id="KW-0808">Transferase</keyword>
<dbReference type="Pfam" id="PF01817">
    <property type="entry name" value="CM_2"/>
    <property type="match status" value="1"/>
</dbReference>
<protein>
    <submittedName>
        <fullName evidence="4">Phospho-2-dehydro-3-deoxyheptonate aldolase</fullName>
    </submittedName>
</protein>
<dbReference type="EMBL" id="CP001348">
    <property type="protein sequence ID" value="ACL75970.1"/>
    <property type="molecule type" value="Genomic_DNA"/>
</dbReference>
<dbReference type="GO" id="GO:0016740">
    <property type="term" value="F:transferase activity"/>
    <property type="evidence" value="ECO:0007669"/>
    <property type="project" value="UniProtKB-KW"/>
</dbReference>
<dbReference type="Proteomes" id="UP000001349">
    <property type="component" value="Chromosome"/>
</dbReference>
<sequence>MSKSLKAIRQEIDNINDSILEMLNKRTELIKEITDLKDQNGSEYFDPERETEMMKKVLSKNSGPLYNELIREVFSAIFSTSLKFMGISRQKKLLVSSSSNACFKSINEMFGLGNNEPVIIAGPCAVETPEYLETIAKHLRDKNIRFIRAGAYKPRSSPYDFQGLKENGLKILQDVSKRYGLFSITEVVDTRDVNLVTQYVDILQIGARNMQNFELLKEVGKTNHPVLLKRGISATIQELMLAAEYIALKGNNKIILCERGIRTYETKTRNTLDISSIPIIKKETHLPIVADISHSLGRKDIVNNIAKAVLAAGADGIMVEVHPIPELALSDSKQQLNLSEFDDMLDFIKR</sequence>
<evidence type="ECO:0000256" key="1">
    <source>
        <dbReference type="ARBA" id="ARBA00022679"/>
    </source>
</evidence>
<dbReference type="KEGG" id="cce:Ccel_1618"/>
<feature type="coiled-coil region" evidence="2">
    <location>
        <begin position="5"/>
        <end position="39"/>
    </location>
</feature>
<keyword evidence="5" id="KW-1185">Reference proteome</keyword>
<dbReference type="RefSeq" id="WP_015925086.1">
    <property type="nucleotide sequence ID" value="NC_011898.1"/>
</dbReference>
<dbReference type="SUPFAM" id="SSF51569">
    <property type="entry name" value="Aldolase"/>
    <property type="match status" value="1"/>
</dbReference>
<dbReference type="GO" id="GO:0009073">
    <property type="term" value="P:aromatic amino acid family biosynthetic process"/>
    <property type="evidence" value="ECO:0007669"/>
    <property type="project" value="InterPro"/>
</dbReference>
<name>B8I2H7_RUMCH</name>